<evidence type="ECO:0000313" key="2">
    <source>
        <dbReference type="Proteomes" id="UP000830768"/>
    </source>
</evidence>
<dbReference type="Proteomes" id="UP000830768">
    <property type="component" value="Chromosome 12"/>
</dbReference>
<dbReference type="EMBL" id="CP090040">
    <property type="protein sequence ID" value="UPL02802.1"/>
    <property type="molecule type" value="Genomic_DNA"/>
</dbReference>
<reference evidence="1" key="1">
    <citation type="submission" date="2021-11" db="EMBL/GenBank/DDBJ databases">
        <title>Fusarium solani-melongenae Genome sequencing and assembly.</title>
        <authorList>
            <person name="Xie S."/>
            <person name="Huang L."/>
            <person name="Zhang X."/>
        </authorList>
    </citation>
    <scope>NUCLEOTIDE SEQUENCE</scope>
    <source>
        <strain evidence="1">CRI 24-3</strain>
    </source>
</reference>
<accession>A0ACD3ZPN4</accession>
<proteinExistence type="predicted"/>
<protein>
    <submittedName>
        <fullName evidence="1">Uncharacterized protein</fullName>
    </submittedName>
</protein>
<sequence length="466" mass="52567">MRAMRIAANRPRQKSCHVCARSKRRCDKRIPSCTRCVEKGLSCVYVNYPSTRSCQPMGGQSSSTVLFPDLDSSSTTTWPSSMELYVDPGIDLERLPDYYRGFQTSKDTLIQDIDVLNSLSPDFDFNNLMNHMSVDQASGSIQMQTSELETARLSSLPPPLDQSVQCFFYEQKAMSDTCANLDPWSIHDPTSRVGFTIATFKEFPALLVREHELPFLHRHLYRSHIPHAALALYSVVTIWTNRTDGNRACAIRSLCEAADELVGMPGRSQGKGKAVIQTLPLETMDLTQSLTPLDKLARTQALLIYQQIRVFDGDITLQAQAERDMGTLETWIEDLETYRDNLAEMCLLEEGTLRGQPPRSWDEWIFAECVRRTILLGYGFISLVSMLKTVGIGGTPVPGRSAAVHRWTASKYLWEAASSDAFMTAWRETRQHIIQNFSIQRLPGSIKVTDTDHMIKLLLTWVLGPK</sequence>
<evidence type="ECO:0000313" key="1">
    <source>
        <dbReference type="EMBL" id="UPL02802.1"/>
    </source>
</evidence>
<name>A0ACD3ZPN4_FUSSC</name>
<keyword evidence="2" id="KW-1185">Reference proteome</keyword>
<organism evidence="1 2">
    <name type="scientific">Fusarium solani subsp. cucurbitae</name>
    <name type="common">Neocosmosporum cucurbitae</name>
    <dbReference type="NCBI Taxonomy" id="2747967"/>
    <lineage>
        <taxon>Eukaryota</taxon>
        <taxon>Fungi</taxon>
        <taxon>Dikarya</taxon>
        <taxon>Ascomycota</taxon>
        <taxon>Pezizomycotina</taxon>
        <taxon>Sordariomycetes</taxon>
        <taxon>Hypocreomycetidae</taxon>
        <taxon>Hypocreales</taxon>
        <taxon>Nectriaceae</taxon>
        <taxon>Fusarium</taxon>
        <taxon>Fusarium solani species complex</taxon>
    </lineage>
</organism>
<gene>
    <name evidence="1" type="ORF">LCI18_013736</name>
</gene>